<name>A0A4S4K966_9APHY</name>
<evidence type="ECO:0000256" key="4">
    <source>
        <dbReference type="ARBA" id="ARBA00022912"/>
    </source>
</evidence>
<comment type="caution">
    <text evidence="8">The sequence shown here is derived from an EMBL/GenBank/DDBJ whole genome shotgun (WGS) entry which is preliminary data.</text>
</comment>
<organism evidence="8 9">
    <name type="scientific">Hermanssonia centrifuga</name>
    <dbReference type="NCBI Taxonomy" id="98765"/>
    <lineage>
        <taxon>Eukaryota</taxon>
        <taxon>Fungi</taxon>
        <taxon>Dikarya</taxon>
        <taxon>Basidiomycota</taxon>
        <taxon>Agaricomycotina</taxon>
        <taxon>Agaricomycetes</taxon>
        <taxon>Polyporales</taxon>
        <taxon>Meruliaceae</taxon>
        <taxon>Hermanssonia</taxon>
    </lineage>
</organism>
<dbReference type="Pfam" id="PF00782">
    <property type="entry name" value="DSPc"/>
    <property type="match status" value="1"/>
</dbReference>
<dbReference type="PROSITE" id="PS50056">
    <property type="entry name" value="TYR_PHOSPHATASE_2"/>
    <property type="match status" value="1"/>
</dbReference>
<dbReference type="EC" id="3.1.3.48" evidence="2"/>
<dbReference type="PANTHER" id="PTHR10159:SF519">
    <property type="entry name" value="DUAL SPECIFICITY PROTEIN PHOSPHATASE MPK3"/>
    <property type="match status" value="1"/>
</dbReference>
<dbReference type="InterPro" id="IPR016130">
    <property type="entry name" value="Tyr_Pase_AS"/>
</dbReference>
<keyword evidence="5" id="KW-0812">Transmembrane</keyword>
<dbReference type="InterPro" id="IPR020422">
    <property type="entry name" value="TYR_PHOSPHATASE_DUAL_dom"/>
</dbReference>
<keyword evidence="5" id="KW-0472">Membrane</keyword>
<sequence>MIRFDTLPPEVMQAMCTPMHLILPPSPSSHTGALYLGSFSAILDPSLLSSNHIAALVQVLDAPWLPSVDAHAAQGVKLECYRLDILDSTTADLKPHLEATVRWIDERLRKGINVLVHCQQGVSRSAAVVIAYLIYTHNMSYDAALDLVKRKRACVKPNSGFVRHVIVPFYPLPISAHLLSIFVSFILRCLQEWERQWRPPTGDRPMMRRYQTTPR</sequence>
<accession>A0A4S4K966</accession>
<keyword evidence="5" id="KW-1133">Transmembrane helix</keyword>
<comment type="similarity">
    <text evidence="1">Belongs to the protein-tyrosine phosphatase family. Non-receptor class dual specificity subfamily.</text>
</comment>
<reference evidence="8 9" key="1">
    <citation type="submission" date="2019-02" db="EMBL/GenBank/DDBJ databases">
        <title>Genome sequencing of the rare red list fungi Phlebia centrifuga.</title>
        <authorList>
            <person name="Buettner E."/>
            <person name="Kellner H."/>
        </authorList>
    </citation>
    <scope>NUCLEOTIDE SEQUENCE [LARGE SCALE GENOMIC DNA]</scope>
    <source>
        <strain evidence="8 9">DSM 108282</strain>
    </source>
</reference>
<dbReference type="PANTHER" id="PTHR10159">
    <property type="entry name" value="DUAL SPECIFICITY PROTEIN PHOSPHATASE"/>
    <property type="match status" value="1"/>
</dbReference>
<evidence type="ECO:0000256" key="2">
    <source>
        <dbReference type="ARBA" id="ARBA00013064"/>
    </source>
</evidence>
<dbReference type="PROSITE" id="PS50054">
    <property type="entry name" value="TYR_PHOSPHATASE_DUAL"/>
    <property type="match status" value="1"/>
</dbReference>
<dbReference type="InterPro" id="IPR000340">
    <property type="entry name" value="Dual-sp_phosphatase_cat-dom"/>
</dbReference>
<dbReference type="EMBL" id="SGPJ01000446">
    <property type="protein sequence ID" value="THG94445.1"/>
    <property type="molecule type" value="Genomic_DNA"/>
</dbReference>
<dbReference type="InterPro" id="IPR029021">
    <property type="entry name" value="Prot-tyrosine_phosphatase-like"/>
</dbReference>
<protein>
    <recommendedName>
        <fullName evidence="2">protein-tyrosine-phosphatase</fullName>
        <ecNumber evidence="2">3.1.3.48</ecNumber>
    </recommendedName>
</protein>
<feature type="transmembrane region" description="Helical" evidence="5">
    <location>
        <begin position="169"/>
        <end position="190"/>
    </location>
</feature>
<proteinExistence type="inferred from homology"/>
<dbReference type="PROSITE" id="PS00383">
    <property type="entry name" value="TYR_PHOSPHATASE_1"/>
    <property type="match status" value="1"/>
</dbReference>
<evidence type="ECO:0000259" key="7">
    <source>
        <dbReference type="PROSITE" id="PS50056"/>
    </source>
</evidence>
<keyword evidence="3" id="KW-0378">Hydrolase</keyword>
<dbReference type="GO" id="GO:0043409">
    <property type="term" value="P:negative regulation of MAPK cascade"/>
    <property type="evidence" value="ECO:0007669"/>
    <property type="project" value="TreeGrafter"/>
</dbReference>
<dbReference type="Proteomes" id="UP000309038">
    <property type="component" value="Unassembled WGS sequence"/>
</dbReference>
<evidence type="ECO:0000256" key="3">
    <source>
        <dbReference type="ARBA" id="ARBA00022801"/>
    </source>
</evidence>
<keyword evidence="9" id="KW-1185">Reference proteome</keyword>
<dbReference type="GO" id="GO:0008330">
    <property type="term" value="F:protein tyrosine/threonine phosphatase activity"/>
    <property type="evidence" value="ECO:0007669"/>
    <property type="project" value="TreeGrafter"/>
</dbReference>
<dbReference type="AlphaFoldDB" id="A0A4S4K966"/>
<dbReference type="GO" id="GO:0033550">
    <property type="term" value="F:MAP kinase tyrosine phosphatase activity"/>
    <property type="evidence" value="ECO:0007669"/>
    <property type="project" value="TreeGrafter"/>
</dbReference>
<gene>
    <name evidence="8" type="ORF">EW026_g7030</name>
</gene>
<dbReference type="CDD" id="cd14498">
    <property type="entry name" value="DSP"/>
    <property type="match status" value="1"/>
</dbReference>
<dbReference type="InterPro" id="IPR000387">
    <property type="entry name" value="Tyr_Pase_dom"/>
</dbReference>
<dbReference type="Gene3D" id="3.90.190.10">
    <property type="entry name" value="Protein tyrosine phosphatase superfamily"/>
    <property type="match status" value="1"/>
</dbReference>
<dbReference type="GO" id="GO:0005737">
    <property type="term" value="C:cytoplasm"/>
    <property type="evidence" value="ECO:0007669"/>
    <property type="project" value="TreeGrafter"/>
</dbReference>
<feature type="domain" description="Tyrosine specific protein phosphatases" evidence="7">
    <location>
        <begin position="95"/>
        <end position="152"/>
    </location>
</feature>
<evidence type="ECO:0000256" key="5">
    <source>
        <dbReference type="SAM" id="Phobius"/>
    </source>
</evidence>
<evidence type="ECO:0000256" key="1">
    <source>
        <dbReference type="ARBA" id="ARBA00008601"/>
    </source>
</evidence>
<dbReference type="SUPFAM" id="SSF52799">
    <property type="entry name" value="(Phosphotyrosine protein) phosphatases II"/>
    <property type="match status" value="1"/>
</dbReference>
<keyword evidence="4" id="KW-0904">Protein phosphatase</keyword>
<feature type="domain" description="Tyrosine-protein phosphatase" evidence="6">
    <location>
        <begin position="26"/>
        <end position="174"/>
    </location>
</feature>
<evidence type="ECO:0000313" key="8">
    <source>
        <dbReference type="EMBL" id="THG94445.1"/>
    </source>
</evidence>
<evidence type="ECO:0000259" key="6">
    <source>
        <dbReference type="PROSITE" id="PS50054"/>
    </source>
</evidence>
<dbReference type="GO" id="GO:0017017">
    <property type="term" value="F:MAP kinase tyrosine/serine/threonine phosphatase activity"/>
    <property type="evidence" value="ECO:0007669"/>
    <property type="project" value="TreeGrafter"/>
</dbReference>
<evidence type="ECO:0000313" key="9">
    <source>
        <dbReference type="Proteomes" id="UP000309038"/>
    </source>
</evidence>
<dbReference type="SMART" id="SM00195">
    <property type="entry name" value="DSPc"/>
    <property type="match status" value="1"/>
</dbReference>